<dbReference type="EMBL" id="LAZR01063560">
    <property type="protein sequence ID" value="KKK59276.1"/>
    <property type="molecule type" value="Genomic_DNA"/>
</dbReference>
<name>A0A0F8ZH03_9ZZZZ</name>
<dbReference type="AlphaFoldDB" id="A0A0F8ZH03"/>
<evidence type="ECO:0000313" key="2">
    <source>
        <dbReference type="EMBL" id="KKK59276.1"/>
    </source>
</evidence>
<keyword evidence="1" id="KW-0472">Membrane</keyword>
<evidence type="ECO:0000256" key="1">
    <source>
        <dbReference type="SAM" id="Phobius"/>
    </source>
</evidence>
<keyword evidence="1" id="KW-0812">Transmembrane</keyword>
<feature type="non-terminal residue" evidence="2">
    <location>
        <position position="1"/>
    </location>
</feature>
<organism evidence="2">
    <name type="scientific">marine sediment metagenome</name>
    <dbReference type="NCBI Taxonomy" id="412755"/>
    <lineage>
        <taxon>unclassified sequences</taxon>
        <taxon>metagenomes</taxon>
        <taxon>ecological metagenomes</taxon>
    </lineage>
</organism>
<gene>
    <name evidence="2" type="ORF">LCGC14_3036030</name>
</gene>
<reference evidence="2" key="1">
    <citation type="journal article" date="2015" name="Nature">
        <title>Complex archaea that bridge the gap between prokaryotes and eukaryotes.</title>
        <authorList>
            <person name="Spang A."/>
            <person name="Saw J.H."/>
            <person name="Jorgensen S.L."/>
            <person name="Zaremba-Niedzwiedzka K."/>
            <person name="Martijn J."/>
            <person name="Lind A.E."/>
            <person name="van Eijk R."/>
            <person name="Schleper C."/>
            <person name="Guy L."/>
            <person name="Ettema T.J."/>
        </authorList>
    </citation>
    <scope>NUCLEOTIDE SEQUENCE</scope>
</reference>
<accession>A0A0F8ZH03</accession>
<sequence>TKAVLLQMIGAVLLFAAWQQGWVLPIFEQDATRISWLIAAAFVLGVLLLRARSSVLK</sequence>
<proteinExistence type="predicted"/>
<keyword evidence="1" id="KW-1133">Transmembrane helix</keyword>
<feature type="transmembrane region" description="Helical" evidence="1">
    <location>
        <begin position="33"/>
        <end position="51"/>
    </location>
</feature>
<comment type="caution">
    <text evidence="2">The sequence shown here is derived from an EMBL/GenBank/DDBJ whole genome shotgun (WGS) entry which is preliminary data.</text>
</comment>
<protein>
    <submittedName>
        <fullName evidence="2">Uncharacterized protein</fullName>
    </submittedName>
</protein>